<organism evidence="2 3">
    <name type="scientific">Cardamine amara subsp. amara</name>
    <dbReference type="NCBI Taxonomy" id="228776"/>
    <lineage>
        <taxon>Eukaryota</taxon>
        <taxon>Viridiplantae</taxon>
        <taxon>Streptophyta</taxon>
        <taxon>Embryophyta</taxon>
        <taxon>Tracheophyta</taxon>
        <taxon>Spermatophyta</taxon>
        <taxon>Magnoliopsida</taxon>
        <taxon>eudicotyledons</taxon>
        <taxon>Gunneridae</taxon>
        <taxon>Pentapetalae</taxon>
        <taxon>rosids</taxon>
        <taxon>malvids</taxon>
        <taxon>Brassicales</taxon>
        <taxon>Brassicaceae</taxon>
        <taxon>Cardamineae</taxon>
        <taxon>Cardamine</taxon>
    </lineage>
</organism>
<evidence type="ECO:0000313" key="3">
    <source>
        <dbReference type="Proteomes" id="UP001558713"/>
    </source>
</evidence>
<feature type="compositionally biased region" description="Acidic residues" evidence="1">
    <location>
        <begin position="55"/>
        <end position="65"/>
    </location>
</feature>
<protein>
    <submittedName>
        <fullName evidence="2">Uncharacterized protein</fullName>
    </submittedName>
</protein>
<evidence type="ECO:0000256" key="1">
    <source>
        <dbReference type="SAM" id="MobiDB-lite"/>
    </source>
</evidence>
<dbReference type="Proteomes" id="UP001558713">
    <property type="component" value="Unassembled WGS sequence"/>
</dbReference>
<gene>
    <name evidence="2" type="ORF">V5N11_014187</name>
</gene>
<dbReference type="EMBL" id="JBANAX010000859">
    <property type="protein sequence ID" value="KAL1191119.1"/>
    <property type="molecule type" value="Genomic_DNA"/>
</dbReference>
<feature type="compositionally biased region" description="Basic and acidic residues" evidence="1">
    <location>
        <begin position="1"/>
        <end position="42"/>
    </location>
</feature>
<comment type="caution">
    <text evidence="2">The sequence shown here is derived from an EMBL/GenBank/DDBJ whole genome shotgun (WGS) entry which is preliminary data.</text>
</comment>
<proteinExistence type="predicted"/>
<feature type="region of interest" description="Disordered" evidence="1">
    <location>
        <begin position="1"/>
        <end position="65"/>
    </location>
</feature>
<dbReference type="AlphaFoldDB" id="A0ABD0Z8V2"/>
<sequence>MEKVVEDEKKTNEEAGNSTEERMSDKEDERIRGDLVDSKEEGSMSSSNSHRLGLEDPDLNESDMEGEEKVLEFFRRNSGLIPEVTERNSFTYLNKSEEMVLEFQEDTPAETEQTNVVFHSLIDIDSNEISDLGRVNLNSPELLEGIKSSSASNDDDTEDSSSNSDLDSSLSRYYFDGSLPVSTHVEESAGPRDENQMPLLCLKQPLLQPTSWRNCCGILELLWAADP</sequence>
<keyword evidence="3" id="KW-1185">Reference proteome</keyword>
<evidence type="ECO:0000313" key="2">
    <source>
        <dbReference type="EMBL" id="KAL1191119.1"/>
    </source>
</evidence>
<name>A0ABD0Z8V2_CARAN</name>
<accession>A0ABD0Z8V2</accession>
<feature type="region of interest" description="Disordered" evidence="1">
    <location>
        <begin position="146"/>
        <end position="168"/>
    </location>
</feature>
<reference evidence="2 3" key="1">
    <citation type="submission" date="2024-04" db="EMBL/GenBank/DDBJ databases">
        <title>Genome assembly C_amara_ONT_v2.</title>
        <authorList>
            <person name="Yant L."/>
            <person name="Moore C."/>
            <person name="Slenker M."/>
        </authorList>
    </citation>
    <scope>NUCLEOTIDE SEQUENCE [LARGE SCALE GENOMIC DNA]</scope>
    <source>
        <tissue evidence="2">Leaf</tissue>
    </source>
</reference>